<keyword evidence="3" id="KW-1185">Reference proteome</keyword>
<feature type="region of interest" description="Disordered" evidence="1">
    <location>
        <begin position="333"/>
        <end position="395"/>
    </location>
</feature>
<dbReference type="EMBL" id="JAMQYH010000003">
    <property type="protein sequence ID" value="KAJ1692582.1"/>
    <property type="molecule type" value="Genomic_DNA"/>
</dbReference>
<evidence type="ECO:0000313" key="2">
    <source>
        <dbReference type="EMBL" id="KAJ1692582.1"/>
    </source>
</evidence>
<dbReference type="OrthoDB" id="1939654at2759"/>
<dbReference type="AlphaFoldDB" id="A0A9Q0CEQ7"/>
<dbReference type="PANTHER" id="PTHR35117:SF1">
    <property type="entry name" value="MYOSIN-M HEAVY PROTEIN"/>
    <property type="match status" value="1"/>
</dbReference>
<proteinExistence type="predicted"/>
<comment type="caution">
    <text evidence="2">The sequence shown here is derived from an EMBL/GenBank/DDBJ whole genome shotgun (WGS) entry which is preliminary data.</text>
</comment>
<evidence type="ECO:0000256" key="1">
    <source>
        <dbReference type="SAM" id="MobiDB-lite"/>
    </source>
</evidence>
<feature type="compositionally biased region" description="Polar residues" evidence="1">
    <location>
        <begin position="274"/>
        <end position="287"/>
    </location>
</feature>
<evidence type="ECO:0000313" key="3">
    <source>
        <dbReference type="Proteomes" id="UP001151287"/>
    </source>
</evidence>
<dbReference type="Proteomes" id="UP001151287">
    <property type="component" value="Unassembled WGS sequence"/>
</dbReference>
<reference evidence="2" key="1">
    <citation type="journal article" date="2022" name="Cell">
        <title>Repeat-based holocentromeres influence genome architecture and karyotype evolution.</title>
        <authorList>
            <person name="Hofstatter P.G."/>
            <person name="Thangavel G."/>
            <person name="Lux T."/>
            <person name="Neumann P."/>
            <person name="Vondrak T."/>
            <person name="Novak P."/>
            <person name="Zhang M."/>
            <person name="Costa L."/>
            <person name="Castellani M."/>
            <person name="Scott A."/>
            <person name="Toegelov H."/>
            <person name="Fuchs J."/>
            <person name="Mata-Sucre Y."/>
            <person name="Dias Y."/>
            <person name="Vanzela A.L.L."/>
            <person name="Huettel B."/>
            <person name="Almeida C.C.S."/>
            <person name="Simkova H."/>
            <person name="Souza G."/>
            <person name="Pedrosa-Harand A."/>
            <person name="Macas J."/>
            <person name="Mayer K.F.X."/>
            <person name="Houben A."/>
            <person name="Marques A."/>
        </authorList>
    </citation>
    <scope>NUCLEOTIDE SEQUENCE</scope>
    <source>
        <strain evidence="2">RhyBre1mFocal</strain>
    </source>
</reference>
<name>A0A9Q0CEQ7_9POAL</name>
<protein>
    <submittedName>
        <fullName evidence="2">Uncharacterized protein</fullName>
    </submittedName>
</protein>
<accession>A0A9Q0CEQ7</accession>
<dbReference type="PANTHER" id="PTHR35117">
    <property type="entry name" value="MYOSIN-M HEAVY PROTEIN"/>
    <property type="match status" value="1"/>
</dbReference>
<feature type="region of interest" description="Disordered" evidence="1">
    <location>
        <begin position="1"/>
        <end position="22"/>
    </location>
</feature>
<feature type="region of interest" description="Disordered" evidence="1">
    <location>
        <begin position="274"/>
        <end position="300"/>
    </location>
</feature>
<feature type="compositionally biased region" description="Low complexity" evidence="1">
    <location>
        <begin position="376"/>
        <end position="388"/>
    </location>
</feature>
<gene>
    <name evidence="2" type="ORF">LUZ63_009280</name>
</gene>
<organism evidence="2 3">
    <name type="scientific">Rhynchospora breviuscula</name>
    <dbReference type="NCBI Taxonomy" id="2022672"/>
    <lineage>
        <taxon>Eukaryota</taxon>
        <taxon>Viridiplantae</taxon>
        <taxon>Streptophyta</taxon>
        <taxon>Embryophyta</taxon>
        <taxon>Tracheophyta</taxon>
        <taxon>Spermatophyta</taxon>
        <taxon>Magnoliopsida</taxon>
        <taxon>Liliopsida</taxon>
        <taxon>Poales</taxon>
        <taxon>Cyperaceae</taxon>
        <taxon>Cyperoideae</taxon>
        <taxon>Rhynchosporeae</taxon>
        <taxon>Rhynchospora</taxon>
    </lineage>
</organism>
<feature type="compositionally biased region" description="Basic and acidic residues" evidence="1">
    <location>
        <begin position="7"/>
        <end position="21"/>
    </location>
</feature>
<sequence length="505" mass="55251">MAKQQQRGREREREREKERGAKIGKGKVTAVQVAFMVEQYLADNNYTNALEAFRSDAADLFGKMKKANSANAKGKKVNKMKGLMGLGEILDEYISLKEQKLLLFQEKQRLDATMLGFHNLFTNYYYPNSSPTQSQTQIQSQSHQTSSPPLIPPQFVAPTPQFLPFPLPPPALTPVTGTMMNTSQAMMTPSESNAITNFSTPIANSSHATASHNKRKASNSVPNALPALKKPFIEPSSLPLSSGKIVTVTSNMQEKVELVNNSIAKSLFKPIESISNASPETPQTQKSIMPVENPSMTQPNTQCSIVSSERIIVSPLKGGAAYYSVERSYQFTSPLKPDGRKSGKRDHVKGKLNFDNTDANAGPSEAVIGSNDDKVSSSPSTYSPSSSSDGGENVNQFGDGFDFDFSEFDILNQDFQFSDLLVDLDLDCEGLHSQSSPEQNNPTPRLNNEVGEDEMTHIITPDSSKLTILNSPDANIQGGNESVTSFRAITKRVKIVSPVKAMRKQ</sequence>